<feature type="transmembrane region" description="Helical" evidence="1">
    <location>
        <begin position="144"/>
        <end position="166"/>
    </location>
</feature>
<keyword evidence="3" id="KW-1185">Reference proteome</keyword>
<dbReference type="PROSITE" id="PS51257">
    <property type="entry name" value="PROKAR_LIPOPROTEIN"/>
    <property type="match status" value="1"/>
</dbReference>
<dbReference type="AlphaFoldDB" id="A0ABD3TYZ7"/>
<evidence type="ECO:0000313" key="2">
    <source>
        <dbReference type="EMBL" id="KAL3842052.1"/>
    </source>
</evidence>
<dbReference type="Proteomes" id="UP001634394">
    <property type="component" value="Unassembled WGS sequence"/>
</dbReference>
<accession>A0ABD3TYZ7</accession>
<gene>
    <name evidence="2" type="ORF">ACJMK2_020117</name>
</gene>
<evidence type="ECO:0000313" key="3">
    <source>
        <dbReference type="Proteomes" id="UP001634394"/>
    </source>
</evidence>
<organism evidence="2 3">
    <name type="scientific">Sinanodonta woodiana</name>
    <name type="common">Chinese pond mussel</name>
    <name type="synonym">Anodonta woodiana</name>
    <dbReference type="NCBI Taxonomy" id="1069815"/>
    <lineage>
        <taxon>Eukaryota</taxon>
        <taxon>Metazoa</taxon>
        <taxon>Spiralia</taxon>
        <taxon>Lophotrochozoa</taxon>
        <taxon>Mollusca</taxon>
        <taxon>Bivalvia</taxon>
        <taxon>Autobranchia</taxon>
        <taxon>Heteroconchia</taxon>
        <taxon>Palaeoheterodonta</taxon>
        <taxon>Unionida</taxon>
        <taxon>Unionoidea</taxon>
        <taxon>Unionidae</taxon>
        <taxon>Unioninae</taxon>
        <taxon>Sinanodonta</taxon>
    </lineage>
</organism>
<feature type="transmembrane region" description="Helical" evidence="1">
    <location>
        <begin position="101"/>
        <end position="124"/>
    </location>
</feature>
<dbReference type="EMBL" id="JBJQND010000017">
    <property type="protein sequence ID" value="KAL3842052.1"/>
    <property type="molecule type" value="Genomic_DNA"/>
</dbReference>
<feature type="transmembrane region" description="Helical" evidence="1">
    <location>
        <begin position="75"/>
        <end position="95"/>
    </location>
</feature>
<evidence type="ECO:0000256" key="1">
    <source>
        <dbReference type="SAM" id="Phobius"/>
    </source>
</evidence>
<keyword evidence="1" id="KW-1133">Transmembrane helix</keyword>
<keyword evidence="1" id="KW-0812">Transmembrane</keyword>
<keyword evidence="1" id="KW-0472">Membrane</keyword>
<sequence>MATGFKLIPLDIAVLVLTILGCLLQCLAFFYESWWREGKSYVGMLMESRCDGDICVPKNALKMEGGQEWLFVSRLFEAFGVTFGLVGLLFAILLVSLKKKIFHTLLIYVHGAAALFIFLGDFIFLGCHKSLGSEQKKGSLDFPVGICIVAGIVYVATAVVTGIALVKHLLTWDDLDEDEE</sequence>
<feature type="transmembrane region" description="Helical" evidence="1">
    <location>
        <begin position="12"/>
        <end position="31"/>
    </location>
</feature>
<proteinExistence type="predicted"/>
<name>A0ABD3TYZ7_SINWO</name>
<protein>
    <submittedName>
        <fullName evidence="2">Uncharacterized protein</fullName>
    </submittedName>
</protein>
<reference evidence="2 3" key="1">
    <citation type="submission" date="2024-11" db="EMBL/GenBank/DDBJ databases">
        <title>Chromosome-level genome assembly of the freshwater bivalve Anodonta woodiana.</title>
        <authorList>
            <person name="Chen X."/>
        </authorList>
    </citation>
    <scope>NUCLEOTIDE SEQUENCE [LARGE SCALE GENOMIC DNA]</scope>
    <source>
        <strain evidence="2">MN2024</strain>
        <tissue evidence="2">Gills</tissue>
    </source>
</reference>
<comment type="caution">
    <text evidence="2">The sequence shown here is derived from an EMBL/GenBank/DDBJ whole genome shotgun (WGS) entry which is preliminary data.</text>
</comment>